<dbReference type="Pfam" id="PF01381">
    <property type="entry name" value="HTH_3"/>
    <property type="match status" value="1"/>
</dbReference>
<feature type="domain" description="HTH cro/C1-type" evidence="3">
    <location>
        <begin position="34"/>
        <end position="88"/>
    </location>
</feature>
<feature type="transmembrane region" description="Helical" evidence="2">
    <location>
        <begin position="173"/>
        <end position="191"/>
    </location>
</feature>
<dbReference type="CDD" id="cd00093">
    <property type="entry name" value="HTH_XRE"/>
    <property type="match status" value="1"/>
</dbReference>
<dbReference type="InterPro" id="IPR010982">
    <property type="entry name" value="Lambda_DNA-bd_dom_sf"/>
</dbReference>
<reference evidence="5" key="1">
    <citation type="journal article" date="2013" name="Genome Announc.">
        <title>Whole-Genome Sequencing of Lactobacillus shenzhenensis Strain LY-73T.</title>
        <authorList>
            <person name="Lin Z."/>
            <person name="Liu Z."/>
            <person name="Yang R."/>
            <person name="Zou Y."/>
            <person name="Wan D."/>
            <person name="Chen J."/>
            <person name="Guo M."/>
            <person name="Zhao J."/>
            <person name="Fang C."/>
            <person name="Yang R."/>
            <person name="Liu F."/>
        </authorList>
    </citation>
    <scope>NUCLEOTIDE SEQUENCE [LARGE SCALE GENOMIC DNA]</scope>
    <source>
        <strain evidence="5">LY-73</strain>
    </source>
</reference>
<evidence type="ECO:0000256" key="1">
    <source>
        <dbReference type="ARBA" id="ARBA00023125"/>
    </source>
</evidence>
<keyword evidence="2" id="KW-1133">Transmembrane helix</keyword>
<keyword evidence="5" id="KW-1185">Reference proteome</keyword>
<dbReference type="Gene3D" id="1.10.260.40">
    <property type="entry name" value="lambda repressor-like DNA-binding domains"/>
    <property type="match status" value="1"/>
</dbReference>
<keyword evidence="2" id="KW-0472">Membrane</keyword>
<gene>
    <name evidence="4" type="ORF">L248_2047</name>
</gene>
<evidence type="ECO:0000259" key="3">
    <source>
        <dbReference type="PROSITE" id="PS50943"/>
    </source>
</evidence>
<dbReference type="InterPro" id="IPR001387">
    <property type="entry name" value="Cro/C1-type_HTH"/>
</dbReference>
<dbReference type="eggNOG" id="COG1476">
    <property type="taxonomic scope" value="Bacteria"/>
</dbReference>
<organism evidence="4 5">
    <name type="scientific">Schleiferilactobacillus shenzhenensis LY-73</name>
    <dbReference type="NCBI Taxonomy" id="1231336"/>
    <lineage>
        <taxon>Bacteria</taxon>
        <taxon>Bacillati</taxon>
        <taxon>Bacillota</taxon>
        <taxon>Bacilli</taxon>
        <taxon>Lactobacillales</taxon>
        <taxon>Lactobacillaceae</taxon>
        <taxon>Schleiferilactobacillus</taxon>
    </lineage>
</organism>
<name>U4TM73_9LACO</name>
<evidence type="ECO:0000313" key="4">
    <source>
        <dbReference type="EMBL" id="ERL65971.1"/>
    </source>
</evidence>
<proteinExistence type="predicted"/>
<keyword evidence="1" id="KW-0238">DNA-binding</keyword>
<dbReference type="STRING" id="1231336.L248_2047"/>
<feature type="transmembrane region" description="Helical" evidence="2">
    <location>
        <begin position="140"/>
        <end position="161"/>
    </location>
</feature>
<dbReference type="PANTHER" id="PTHR46558">
    <property type="entry name" value="TRACRIPTIONAL REGULATORY PROTEIN-RELATED-RELATED"/>
    <property type="match status" value="1"/>
</dbReference>
<dbReference type="Proteomes" id="UP000030647">
    <property type="component" value="Unassembled WGS sequence"/>
</dbReference>
<feature type="transmembrane region" description="Helical" evidence="2">
    <location>
        <begin position="211"/>
        <end position="234"/>
    </location>
</feature>
<protein>
    <recommendedName>
        <fullName evidence="3">HTH cro/C1-type domain-containing protein</fullName>
    </recommendedName>
</protein>
<dbReference type="SMART" id="SM00530">
    <property type="entry name" value="HTH_XRE"/>
    <property type="match status" value="1"/>
</dbReference>
<evidence type="ECO:0000256" key="2">
    <source>
        <dbReference type="SAM" id="Phobius"/>
    </source>
</evidence>
<evidence type="ECO:0000313" key="5">
    <source>
        <dbReference type="Proteomes" id="UP000030647"/>
    </source>
</evidence>
<dbReference type="PANTHER" id="PTHR46558:SF4">
    <property type="entry name" value="DNA-BIDING PHAGE PROTEIN"/>
    <property type="match status" value="1"/>
</dbReference>
<feature type="transmembrane region" description="Helical" evidence="2">
    <location>
        <begin position="115"/>
        <end position="134"/>
    </location>
</feature>
<dbReference type="EMBL" id="KI271584">
    <property type="protein sequence ID" value="ERL65971.1"/>
    <property type="molecule type" value="Genomic_DNA"/>
</dbReference>
<dbReference type="SUPFAM" id="SSF47413">
    <property type="entry name" value="lambda repressor-like DNA-binding domains"/>
    <property type="match status" value="1"/>
</dbReference>
<dbReference type="HOGENOM" id="CLU_066192_2_2_9"/>
<accession>U4TM73</accession>
<dbReference type="AlphaFoldDB" id="U4TM73"/>
<sequence>MILRAVFSKKCLSIFGPSVTMVTGGEEMQFSDKLKTARQQRQLTQAPVAEQIHVSPKTISSWENGRSFPDLGTLVRISDYYGISLDQLLREDERIMDHYETIDKQVQRDRRIFQITYFANVILLILAVIDQAAWAQGGSLRGWLTPLLVINLGILASHYPAYREWFNTWAHRLLLIILFLGISTPFIVKYLHDGLSTASMASNHAAYDIGYMLGGIIRTFGLTLSVIYAVFGFAELKETH</sequence>
<keyword evidence="2" id="KW-0812">Transmembrane</keyword>
<dbReference type="PROSITE" id="PS50943">
    <property type="entry name" value="HTH_CROC1"/>
    <property type="match status" value="1"/>
</dbReference>
<dbReference type="GO" id="GO:0003677">
    <property type="term" value="F:DNA binding"/>
    <property type="evidence" value="ECO:0007669"/>
    <property type="project" value="UniProtKB-KW"/>
</dbReference>